<evidence type="ECO:0000256" key="1">
    <source>
        <dbReference type="SAM" id="Phobius"/>
    </source>
</evidence>
<protein>
    <submittedName>
        <fullName evidence="3">Potassium transporter TrkA</fullName>
    </submittedName>
</protein>
<dbReference type="InterPro" id="IPR003148">
    <property type="entry name" value="RCK_N"/>
</dbReference>
<keyword evidence="4" id="KW-1185">Reference proteome</keyword>
<dbReference type="GO" id="GO:0006813">
    <property type="term" value="P:potassium ion transport"/>
    <property type="evidence" value="ECO:0007669"/>
    <property type="project" value="InterPro"/>
</dbReference>
<dbReference type="PANTHER" id="PTHR43833:SF11">
    <property type="entry name" value="VOLTAGE-GATED POTASSIUM CHANNEL KCH"/>
    <property type="match status" value="1"/>
</dbReference>
<feature type="transmembrane region" description="Helical" evidence="1">
    <location>
        <begin position="291"/>
        <end position="310"/>
    </location>
</feature>
<dbReference type="RefSeq" id="WP_017742131.1">
    <property type="nucleotide sequence ID" value="NZ_KQ976354.1"/>
</dbReference>
<name>A0A139XGA8_9CYAN</name>
<organism evidence="3 4">
    <name type="scientific">Scytonema hofmannii PCC 7110</name>
    <dbReference type="NCBI Taxonomy" id="128403"/>
    <lineage>
        <taxon>Bacteria</taxon>
        <taxon>Bacillati</taxon>
        <taxon>Cyanobacteriota</taxon>
        <taxon>Cyanophyceae</taxon>
        <taxon>Nostocales</taxon>
        <taxon>Scytonemataceae</taxon>
        <taxon>Scytonema</taxon>
    </lineage>
</organism>
<comment type="caution">
    <text evidence="3">The sequence shown here is derived from an EMBL/GenBank/DDBJ whole genome shotgun (WGS) entry which is preliminary data.</text>
</comment>
<dbReference type="EMBL" id="ANNX02000012">
    <property type="protein sequence ID" value="KYC43734.1"/>
    <property type="molecule type" value="Genomic_DNA"/>
</dbReference>
<feature type="domain" description="RCK C-terminal" evidence="2">
    <location>
        <begin position="527"/>
        <end position="611"/>
    </location>
</feature>
<reference evidence="3 4" key="1">
    <citation type="journal article" date="2013" name="Genome Biol. Evol.">
        <title>Genomes of Stigonematalean cyanobacteria (subsection V) and the evolution of oxygenic photosynthesis from prokaryotes to plastids.</title>
        <authorList>
            <person name="Dagan T."/>
            <person name="Roettger M."/>
            <person name="Stucken K."/>
            <person name="Landan G."/>
            <person name="Koch R."/>
            <person name="Major P."/>
            <person name="Gould S.B."/>
            <person name="Goremykin V.V."/>
            <person name="Rippka R."/>
            <person name="Tandeau de Marsac N."/>
            <person name="Gugger M."/>
            <person name="Lockhart P.J."/>
            <person name="Allen J.F."/>
            <person name="Brune I."/>
            <person name="Maus I."/>
            <person name="Puhler A."/>
            <person name="Martin W.F."/>
        </authorList>
    </citation>
    <scope>NUCLEOTIDE SEQUENCE [LARGE SCALE GENOMIC DNA]</scope>
    <source>
        <strain evidence="3 4">PCC 7110</strain>
    </source>
</reference>
<dbReference type="GO" id="GO:0008324">
    <property type="term" value="F:monoatomic cation transmembrane transporter activity"/>
    <property type="evidence" value="ECO:0007669"/>
    <property type="project" value="InterPro"/>
</dbReference>
<dbReference type="Gene3D" id="3.40.50.720">
    <property type="entry name" value="NAD(P)-binding Rossmann-like Domain"/>
    <property type="match status" value="2"/>
</dbReference>
<dbReference type="Gene3D" id="3.30.70.1450">
    <property type="entry name" value="Regulator of K+ conductance, C-terminal domain"/>
    <property type="match status" value="1"/>
</dbReference>
<feature type="transmembrane region" description="Helical" evidence="1">
    <location>
        <begin position="353"/>
        <end position="373"/>
    </location>
</feature>
<dbReference type="InterPro" id="IPR050721">
    <property type="entry name" value="Trk_Ktr_HKT_K-transport"/>
</dbReference>
<evidence type="ECO:0000313" key="4">
    <source>
        <dbReference type="Proteomes" id="UP000076925"/>
    </source>
</evidence>
<dbReference type="InterPro" id="IPR006037">
    <property type="entry name" value="RCK_C"/>
</dbReference>
<dbReference type="Pfam" id="PF02254">
    <property type="entry name" value="TrkA_N"/>
    <property type="match status" value="2"/>
</dbReference>
<accession>A0A139XGA8</accession>
<dbReference type="SUPFAM" id="SSF51735">
    <property type="entry name" value="NAD(P)-binding Rossmann-fold domains"/>
    <property type="match status" value="2"/>
</dbReference>
<dbReference type="PANTHER" id="PTHR43833">
    <property type="entry name" value="POTASSIUM CHANNEL PROTEIN 2-RELATED-RELATED"/>
    <property type="match status" value="1"/>
</dbReference>
<evidence type="ECO:0000259" key="2">
    <source>
        <dbReference type="PROSITE" id="PS51202"/>
    </source>
</evidence>
<sequence length="693" mass="77037">MFESFTEIDIVDTVQTETPRSHFLVCGLGSLGQYCVAKLKEFGVSVSAIDIALPSIWEVNNVPNLLEELAIGDCRQPDVLARAKIQQCQAVLVVTNDERVNIDTAFAVRVLNQHVRLVIRSSKQNLNELLAQSLGNFAALDATQITASAFAIAALGSEIQGLIDLNEHLLCVVKCQITANHRWCDRRLIYELNNRHRRVLSHISHTSKQPTDLYQWETDARIQLGDIVTYIESQRIADSSAAPVISFLQTKTKRNFRKLWQEISNRFFGRSWLVILTRWWQSMAQQQTKRVAIIVGIALLSLLTLGTSVLKATHPQESWLRTLYVTSVMLLGSYDAVFGALNSSDTTPLWMRLMNLGYMLAGTASIAVLYALLTESLLAAKFQLVNRRPPTPQGNHIVLIGLGNLGRQVATLLLQLQQPLVGVSHTALEPNVLPQMPFVLGDLTNAFTKVNLATAKSIVVTTDDEIANLEMSLMAHTTNPESSLVIRTFDPRFSDNLAQILPSAEVLCVYSLAAEAFTAAAFGENILNLFRLHDQTILVAEYNIQLNDPLCGLLLAEVAYGYGMMPVLYHKSTQFTAELMPSDDTQLKEGDRLVVLQTINSLQRLERGEILPRLWKVQIDKALTKDAVFEGARTIARISGCGINVAAELMDNLPGVLRLPLYKFQAQRLVRELNKIQIKAHLIPFPHTGESDG</sequence>
<dbReference type="InterPro" id="IPR036721">
    <property type="entry name" value="RCK_C_sf"/>
</dbReference>
<dbReference type="OrthoDB" id="473812at2"/>
<dbReference type="STRING" id="128403.WA1_00795"/>
<keyword evidence="1" id="KW-0812">Transmembrane</keyword>
<feature type="transmembrane region" description="Helical" evidence="1">
    <location>
        <begin position="322"/>
        <end position="341"/>
    </location>
</feature>
<dbReference type="PROSITE" id="PS51202">
    <property type="entry name" value="RCK_C"/>
    <property type="match status" value="1"/>
</dbReference>
<keyword evidence="1" id="KW-0472">Membrane</keyword>
<keyword evidence="1" id="KW-1133">Transmembrane helix</keyword>
<dbReference type="AlphaFoldDB" id="A0A139XGA8"/>
<evidence type="ECO:0000313" key="3">
    <source>
        <dbReference type="EMBL" id="KYC43734.1"/>
    </source>
</evidence>
<gene>
    <name evidence="3" type="ORF">WA1_00795</name>
</gene>
<proteinExistence type="predicted"/>
<dbReference type="Proteomes" id="UP000076925">
    <property type="component" value="Unassembled WGS sequence"/>
</dbReference>
<dbReference type="InterPro" id="IPR036291">
    <property type="entry name" value="NAD(P)-bd_dom_sf"/>
</dbReference>
<dbReference type="Pfam" id="PF02080">
    <property type="entry name" value="TrkA_C"/>
    <property type="match status" value="1"/>
</dbReference>